<sequence length="331" mass="37262">MIKKAAFILATAAIILSLLTGCGSNNVVATVNGEPITKSEFQKELNAQISSIESSQGKQDWSAQYQGQKLGDSLKTVVLESLILQKLQLQQAKKEGITVTNQEVNEKVDEQIALYETYAGGKDTFDKMLKDQKMSRNKLAAQLRDTYKKLLLIQKLQQKLTANVTVTEAEEKNYYDTHKLEFKPDTVTASHILVNDEKTAEEVEQKLKKGADFAQLAKEYSIDTATKDNGGDLGTFTYGQMDPDFEKAAFALKPGEISQPVKTKFGYHIIKVTDKKIMPQQSFNQVKEEIRNKLLTQKKQSEYQKILNQWRKNAKIVKNQSVIDSVKVESK</sequence>
<keyword evidence="4 11" id="KW-1003">Cell membrane</keyword>
<dbReference type="SUPFAM" id="SSF54534">
    <property type="entry name" value="FKBP-like"/>
    <property type="match status" value="1"/>
</dbReference>
<evidence type="ECO:0000256" key="8">
    <source>
        <dbReference type="ARBA" id="ARBA00023139"/>
    </source>
</evidence>
<dbReference type="PANTHER" id="PTHR47245">
    <property type="entry name" value="PEPTIDYLPROLYL ISOMERASE"/>
    <property type="match status" value="1"/>
</dbReference>
<evidence type="ECO:0000256" key="2">
    <source>
        <dbReference type="ARBA" id="ARBA00004193"/>
    </source>
</evidence>
<dbReference type="Gene3D" id="3.10.50.40">
    <property type="match status" value="1"/>
</dbReference>
<organism evidence="14 15">
    <name type="scientific">Caldanaerobius fijiensis DSM 17918</name>
    <dbReference type="NCBI Taxonomy" id="1121256"/>
    <lineage>
        <taxon>Bacteria</taxon>
        <taxon>Bacillati</taxon>
        <taxon>Bacillota</taxon>
        <taxon>Clostridia</taxon>
        <taxon>Thermoanaerobacterales</taxon>
        <taxon>Thermoanaerobacteraceae</taxon>
        <taxon>Caldanaerobius</taxon>
    </lineage>
</organism>
<feature type="chain" id="PRO_5013041916" description="Foldase protein PrsA" evidence="12">
    <location>
        <begin position="30"/>
        <end position="331"/>
    </location>
</feature>
<comment type="catalytic activity">
    <reaction evidence="1 11">
        <text>[protein]-peptidylproline (omega=180) = [protein]-peptidylproline (omega=0)</text>
        <dbReference type="Rhea" id="RHEA:16237"/>
        <dbReference type="Rhea" id="RHEA-COMP:10747"/>
        <dbReference type="Rhea" id="RHEA-COMP:10748"/>
        <dbReference type="ChEBI" id="CHEBI:83833"/>
        <dbReference type="ChEBI" id="CHEBI:83834"/>
        <dbReference type="EC" id="5.2.1.8"/>
    </reaction>
</comment>
<comment type="function">
    <text evidence="11">Plays a major role in protein secretion by helping the post-translocational extracellular folding of several secreted proteins.</text>
</comment>
<dbReference type="Pfam" id="PF00639">
    <property type="entry name" value="Rotamase"/>
    <property type="match status" value="1"/>
</dbReference>
<dbReference type="HAMAP" id="MF_01145">
    <property type="entry name" value="Foldase_PrsA"/>
    <property type="match status" value="1"/>
</dbReference>
<dbReference type="Proteomes" id="UP000184088">
    <property type="component" value="Unassembled WGS sequence"/>
</dbReference>
<evidence type="ECO:0000256" key="11">
    <source>
        <dbReference type="HAMAP-Rule" id="MF_01145"/>
    </source>
</evidence>
<evidence type="ECO:0000256" key="5">
    <source>
        <dbReference type="ARBA" id="ARBA00022729"/>
    </source>
</evidence>
<dbReference type="GO" id="GO:0005886">
    <property type="term" value="C:plasma membrane"/>
    <property type="evidence" value="ECO:0007669"/>
    <property type="project" value="UniProtKB-SubCell"/>
</dbReference>
<evidence type="ECO:0000259" key="13">
    <source>
        <dbReference type="PROSITE" id="PS50198"/>
    </source>
</evidence>
<keyword evidence="15" id="KW-1185">Reference proteome</keyword>
<dbReference type="PROSITE" id="PS01096">
    <property type="entry name" value="PPIC_PPIASE_1"/>
    <property type="match status" value="1"/>
</dbReference>
<accession>A0A1M4Z4U6</accession>
<gene>
    <name evidence="11" type="primary">prsA</name>
    <name evidence="14" type="ORF">SAMN02746089_01355</name>
</gene>
<dbReference type="EC" id="5.2.1.8" evidence="11"/>
<evidence type="ECO:0000256" key="7">
    <source>
        <dbReference type="ARBA" id="ARBA00023136"/>
    </source>
</evidence>
<protein>
    <recommendedName>
        <fullName evidence="11">Foldase protein PrsA</fullName>
        <ecNumber evidence="11">5.2.1.8</ecNumber>
    </recommendedName>
</protein>
<dbReference type="PANTHER" id="PTHR47245:SF1">
    <property type="entry name" value="FOLDASE PROTEIN PRSA"/>
    <property type="match status" value="1"/>
</dbReference>
<evidence type="ECO:0000256" key="3">
    <source>
        <dbReference type="ARBA" id="ARBA00006071"/>
    </source>
</evidence>
<keyword evidence="7 11" id="KW-0472">Membrane</keyword>
<keyword evidence="9 11" id="KW-0413">Isomerase</keyword>
<comment type="subcellular location">
    <subcellularLocation>
        <location evidence="2 11">Cell membrane</location>
        <topology evidence="2 11">Lipid-anchor</topology>
    </subcellularLocation>
</comment>
<feature type="signal peptide" evidence="12">
    <location>
        <begin position="1"/>
        <end position="29"/>
    </location>
</feature>
<evidence type="ECO:0000256" key="9">
    <source>
        <dbReference type="ARBA" id="ARBA00023235"/>
    </source>
</evidence>
<dbReference type="PROSITE" id="PS50198">
    <property type="entry name" value="PPIC_PPIASE_2"/>
    <property type="match status" value="1"/>
</dbReference>
<evidence type="ECO:0000256" key="4">
    <source>
        <dbReference type="ARBA" id="ARBA00022475"/>
    </source>
</evidence>
<dbReference type="Gene3D" id="1.10.4030.10">
    <property type="entry name" value="Porin chaperone SurA, peptide-binding domain"/>
    <property type="match status" value="1"/>
</dbReference>
<evidence type="ECO:0000256" key="12">
    <source>
        <dbReference type="SAM" id="SignalP"/>
    </source>
</evidence>
<feature type="domain" description="PpiC" evidence="13">
    <location>
        <begin position="184"/>
        <end position="274"/>
    </location>
</feature>
<dbReference type="InterPro" id="IPR023058">
    <property type="entry name" value="PPIase_PpiC_CS"/>
</dbReference>
<dbReference type="InterPro" id="IPR023059">
    <property type="entry name" value="Foldase_PrsA"/>
</dbReference>
<keyword evidence="8 11" id="KW-0564">Palmitate</keyword>
<reference evidence="14 15" key="1">
    <citation type="submission" date="2016-11" db="EMBL/GenBank/DDBJ databases">
        <authorList>
            <person name="Jaros S."/>
            <person name="Januszkiewicz K."/>
            <person name="Wedrychowicz H."/>
        </authorList>
    </citation>
    <scope>NUCLEOTIDE SEQUENCE [LARGE SCALE GENOMIC DNA]</scope>
    <source>
        <strain evidence="14 15">DSM 17918</strain>
    </source>
</reference>
<dbReference type="PROSITE" id="PS51257">
    <property type="entry name" value="PROKAR_LIPOPROTEIN"/>
    <property type="match status" value="1"/>
</dbReference>
<dbReference type="InterPro" id="IPR027304">
    <property type="entry name" value="Trigger_fact/SurA_dom_sf"/>
</dbReference>
<keyword evidence="6 11" id="KW-0697">Rotamase</keyword>
<evidence type="ECO:0000256" key="10">
    <source>
        <dbReference type="ARBA" id="ARBA00023288"/>
    </source>
</evidence>
<evidence type="ECO:0000256" key="1">
    <source>
        <dbReference type="ARBA" id="ARBA00000971"/>
    </source>
</evidence>
<evidence type="ECO:0000256" key="6">
    <source>
        <dbReference type="ARBA" id="ARBA00023110"/>
    </source>
</evidence>
<dbReference type="Pfam" id="PF13624">
    <property type="entry name" value="SurA_N_3"/>
    <property type="match status" value="1"/>
</dbReference>
<keyword evidence="10 11" id="KW-0449">Lipoprotein</keyword>
<dbReference type="AlphaFoldDB" id="A0A1M4Z4U6"/>
<dbReference type="InterPro" id="IPR050245">
    <property type="entry name" value="PrsA_foldase"/>
</dbReference>
<dbReference type="GO" id="GO:0003755">
    <property type="term" value="F:peptidyl-prolyl cis-trans isomerase activity"/>
    <property type="evidence" value="ECO:0007669"/>
    <property type="project" value="UniProtKB-UniRule"/>
</dbReference>
<dbReference type="GO" id="GO:0006457">
    <property type="term" value="P:protein folding"/>
    <property type="evidence" value="ECO:0007669"/>
    <property type="project" value="UniProtKB-UniRule"/>
</dbReference>
<proteinExistence type="inferred from homology"/>
<dbReference type="SUPFAM" id="SSF109998">
    <property type="entry name" value="Triger factor/SurA peptide-binding domain-like"/>
    <property type="match status" value="1"/>
</dbReference>
<dbReference type="EMBL" id="FQVH01000012">
    <property type="protein sequence ID" value="SHF13113.1"/>
    <property type="molecule type" value="Genomic_DNA"/>
</dbReference>
<comment type="similarity">
    <text evidence="3 11">Belongs to the PrsA family.</text>
</comment>
<dbReference type="InterPro" id="IPR046357">
    <property type="entry name" value="PPIase_dom_sf"/>
</dbReference>
<dbReference type="InterPro" id="IPR000297">
    <property type="entry name" value="PPIase_PpiC"/>
</dbReference>
<keyword evidence="5 11" id="KW-0732">Signal</keyword>
<evidence type="ECO:0000313" key="15">
    <source>
        <dbReference type="Proteomes" id="UP000184088"/>
    </source>
</evidence>
<dbReference type="RefSeq" id="WP_073343141.1">
    <property type="nucleotide sequence ID" value="NZ_FQVH01000012.1"/>
</dbReference>
<dbReference type="STRING" id="1121256.SAMN02746089_01355"/>
<name>A0A1M4Z4U6_9THEO</name>
<evidence type="ECO:0000313" key="14">
    <source>
        <dbReference type="EMBL" id="SHF13113.1"/>
    </source>
</evidence>
<dbReference type="OrthoDB" id="14196at2"/>